<comment type="subcellular location">
    <subcellularLocation>
        <location evidence="16">Cell membrane</location>
    </subcellularLocation>
    <subcellularLocation>
        <location evidence="1">Endomembrane system</location>
        <topology evidence="1">Multi-pass membrane protein</topology>
    </subcellularLocation>
</comment>
<dbReference type="PANTHER" id="PTHR43520">
    <property type="entry name" value="ATP7, ISOFORM B"/>
    <property type="match status" value="1"/>
</dbReference>
<dbReference type="SUPFAM" id="SSF81665">
    <property type="entry name" value="Calcium ATPase, transmembrane domain M"/>
    <property type="match status" value="1"/>
</dbReference>
<feature type="transmembrane region" description="Helical" evidence="16">
    <location>
        <begin position="97"/>
        <end position="115"/>
    </location>
</feature>
<evidence type="ECO:0000256" key="11">
    <source>
        <dbReference type="ARBA" id="ARBA00022967"/>
    </source>
</evidence>
<evidence type="ECO:0000256" key="6">
    <source>
        <dbReference type="ARBA" id="ARBA00022737"/>
    </source>
</evidence>
<evidence type="ECO:0000256" key="12">
    <source>
        <dbReference type="ARBA" id="ARBA00022989"/>
    </source>
</evidence>
<dbReference type="PANTHER" id="PTHR43520:SF8">
    <property type="entry name" value="P-TYPE CU(+) TRANSPORTER"/>
    <property type="match status" value="1"/>
</dbReference>
<proteinExistence type="inferred from homology"/>
<protein>
    <submittedName>
        <fullName evidence="18">Heavy metal translocating P-type ATPase</fullName>
    </submittedName>
</protein>
<dbReference type="SUPFAM" id="SSF56784">
    <property type="entry name" value="HAD-like"/>
    <property type="match status" value="1"/>
</dbReference>
<comment type="caution">
    <text evidence="18">The sequence shown here is derived from an EMBL/GenBank/DDBJ whole genome shotgun (WGS) entry which is preliminary data.</text>
</comment>
<evidence type="ECO:0000256" key="13">
    <source>
        <dbReference type="ARBA" id="ARBA00023008"/>
    </source>
</evidence>
<dbReference type="CDD" id="cd02094">
    <property type="entry name" value="P-type_ATPase_Cu-like"/>
    <property type="match status" value="1"/>
</dbReference>
<dbReference type="InterPro" id="IPR006122">
    <property type="entry name" value="HMA_Cu_ion-bd"/>
</dbReference>
<evidence type="ECO:0000256" key="5">
    <source>
        <dbReference type="ARBA" id="ARBA00022723"/>
    </source>
</evidence>
<dbReference type="Gene3D" id="3.40.1110.10">
    <property type="entry name" value="Calcium-transporting ATPase, cytoplasmic domain N"/>
    <property type="match status" value="1"/>
</dbReference>
<keyword evidence="8" id="KW-0187">Copper transport</keyword>
<feature type="transmembrane region" description="Helical" evidence="16">
    <location>
        <begin position="340"/>
        <end position="362"/>
    </location>
</feature>
<dbReference type="PROSITE" id="PS01229">
    <property type="entry name" value="COF_2"/>
    <property type="match status" value="1"/>
</dbReference>
<dbReference type="Pfam" id="PF00702">
    <property type="entry name" value="Hydrolase"/>
    <property type="match status" value="1"/>
</dbReference>
<keyword evidence="14" id="KW-0406">Ion transport</keyword>
<evidence type="ECO:0000256" key="1">
    <source>
        <dbReference type="ARBA" id="ARBA00004127"/>
    </source>
</evidence>
<keyword evidence="4 16" id="KW-0812">Transmembrane</keyword>
<dbReference type="InterPro" id="IPR059000">
    <property type="entry name" value="ATPase_P-type_domA"/>
</dbReference>
<dbReference type="PRINTS" id="PR00119">
    <property type="entry name" value="CATATPASE"/>
</dbReference>
<dbReference type="InterPro" id="IPR044492">
    <property type="entry name" value="P_typ_ATPase_HD_dom"/>
</dbReference>
<dbReference type="InterPro" id="IPR018303">
    <property type="entry name" value="ATPase_P-typ_P_site"/>
</dbReference>
<dbReference type="InterPro" id="IPR017969">
    <property type="entry name" value="Heavy-metal-associated_CS"/>
</dbReference>
<keyword evidence="11" id="KW-1278">Translocase</keyword>
<dbReference type="RefSeq" id="WP_411915902.1">
    <property type="nucleotide sequence ID" value="NZ_BAAFSF010000004.1"/>
</dbReference>
<evidence type="ECO:0000256" key="9">
    <source>
        <dbReference type="ARBA" id="ARBA00022840"/>
    </source>
</evidence>
<evidence type="ECO:0000259" key="17">
    <source>
        <dbReference type="PROSITE" id="PS50846"/>
    </source>
</evidence>
<keyword evidence="13" id="KW-0186">Copper</keyword>
<dbReference type="Proteomes" id="UP001628220">
    <property type="component" value="Unassembled WGS sequence"/>
</dbReference>
<dbReference type="CDD" id="cd00371">
    <property type="entry name" value="HMA"/>
    <property type="match status" value="2"/>
</dbReference>
<dbReference type="Pfam" id="PF00122">
    <property type="entry name" value="E1-E2_ATPase"/>
    <property type="match status" value="1"/>
</dbReference>
<evidence type="ECO:0000256" key="14">
    <source>
        <dbReference type="ARBA" id="ARBA00023065"/>
    </source>
</evidence>
<name>A0ABQ0E318_9PORP</name>
<evidence type="ECO:0000313" key="18">
    <source>
        <dbReference type="EMBL" id="GAB1252135.1"/>
    </source>
</evidence>
<feature type="transmembrane region" description="Helical" evidence="16">
    <location>
        <begin position="704"/>
        <end position="723"/>
    </location>
</feature>
<feature type="transmembrane region" description="Helical" evidence="16">
    <location>
        <begin position="186"/>
        <end position="205"/>
    </location>
</feature>
<keyword evidence="7 16" id="KW-0547">Nucleotide-binding</keyword>
<dbReference type="Gene3D" id="3.30.70.100">
    <property type="match status" value="2"/>
</dbReference>
<keyword evidence="5 16" id="KW-0479">Metal-binding</keyword>
<dbReference type="SUPFAM" id="SSF81653">
    <property type="entry name" value="Calcium ATPase, transduction domain A"/>
    <property type="match status" value="1"/>
</dbReference>
<keyword evidence="9 16" id="KW-0067">ATP-binding</keyword>
<evidence type="ECO:0000256" key="2">
    <source>
        <dbReference type="ARBA" id="ARBA00006024"/>
    </source>
</evidence>
<dbReference type="NCBIfam" id="TIGR00003">
    <property type="entry name" value="copper ion binding protein"/>
    <property type="match status" value="1"/>
</dbReference>
<keyword evidence="19" id="KW-1185">Reference proteome</keyword>
<dbReference type="InterPro" id="IPR036412">
    <property type="entry name" value="HAD-like_sf"/>
</dbReference>
<comment type="similarity">
    <text evidence="2 16">Belongs to the cation transport ATPase (P-type) (TC 3.A.3) family. Type IB subfamily.</text>
</comment>
<feature type="transmembrane region" description="Helical" evidence="16">
    <location>
        <begin position="151"/>
        <end position="174"/>
    </location>
</feature>
<evidence type="ECO:0000256" key="16">
    <source>
        <dbReference type="RuleBase" id="RU362081"/>
    </source>
</evidence>
<dbReference type="Gene3D" id="2.70.150.10">
    <property type="entry name" value="Calcium-transporting ATPase, cytoplasmic transduction domain A"/>
    <property type="match status" value="1"/>
</dbReference>
<feature type="transmembrane region" description="Helical" evidence="16">
    <location>
        <begin position="679"/>
        <end position="698"/>
    </location>
</feature>
<dbReference type="NCBIfam" id="TIGR01494">
    <property type="entry name" value="ATPase_P-type"/>
    <property type="match status" value="1"/>
</dbReference>
<dbReference type="InterPro" id="IPR036163">
    <property type="entry name" value="HMA_dom_sf"/>
</dbReference>
<keyword evidence="6" id="KW-0677">Repeat</keyword>
<evidence type="ECO:0000256" key="7">
    <source>
        <dbReference type="ARBA" id="ARBA00022741"/>
    </source>
</evidence>
<evidence type="ECO:0000256" key="8">
    <source>
        <dbReference type="ARBA" id="ARBA00022796"/>
    </source>
</evidence>
<feature type="transmembrane region" description="Helical" evidence="16">
    <location>
        <begin position="368"/>
        <end position="390"/>
    </location>
</feature>
<dbReference type="SUPFAM" id="SSF55008">
    <property type="entry name" value="HMA, heavy metal-associated domain"/>
    <property type="match status" value="2"/>
</dbReference>
<dbReference type="EMBL" id="BAAFSF010000004">
    <property type="protein sequence ID" value="GAB1252135.1"/>
    <property type="molecule type" value="Genomic_DNA"/>
</dbReference>
<dbReference type="SFLD" id="SFLDG00002">
    <property type="entry name" value="C1.7:_P-type_atpase_like"/>
    <property type="match status" value="1"/>
</dbReference>
<dbReference type="InterPro" id="IPR027256">
    <property type="entry name" value="P-typ_ATPase_IB"/>
</dbReference>
<dbReference type="SFLD" id="SFLDF00027">
    <property type="entry name" value="p-type_atpase"/>
    <property type="match status" value="1"/>
</dbReference>
<dbReference type="InterPro" id="IPR023214">
    <property type="entry name" value="HAD_sf"/>
</dbReference>
<dbReference type="InterPro" id="IPR008250">
    <property type="entry name" value="ATPase_P-typ_transduc_dom_A_sf"/>
</dbReference>
<keyword evidence="10" id="KW-0460">Magnesium</keyword>
<dbReference type="NCBIfam" id="TIGR01525">
    <property type="entry name" value="ATPase-IB_hvy"/>
    <property type="match status" value="1"/>
</dbReference>
<dbReference type="PROSITE" id="PS50846">
    <property type="entry name" value="HMA_2"/>
    <property type="match status" value="2"/>
</dbReference>
<dbReference type="NCBIfam" id="TIGR01511">
    <property type="entry name" value="ATPase-IB1_Cu"/>
    <property type="match status" value="1"/>
</dbReference>
<sequence length="825" mass="89801">MLTEQSFPVVGMSCAACVAHVQKALAKSKGVEQVSVNLATATARVSYDQSVVTLEELQKAVAAAGYKLIVSTDASDSRKEAAAVKQKAYRILRRRTFVALILTIPVVLYGMIWMHRPEAPWVMWLFATPVVFVMGRDFFRNAWQQLMHRSCNMDTLVALSTGIAYLYSLFNLFAPYFRWTHSVGQPIYFESAAVIITFILLGRLLEERAKHRTSMAIDQLMGLQPSRVVRVNEDGSLEEVAINVLRKGDILLAKPGERIAVDGTVTEGSSYVEESMLTGEPEAKLKQVEAKLFAGTINRTNTLTYRADEVGEETLLAGIIRLVEQAQGSKAPIQRTVDKIASVFVPVILSIAVVTLLLWLLLDADQRVVHGLQACVSVLVIACPCALGLATPTAIMVGVGVGAKHGILIKDAESLEVARGIDTLLVDKTGTLTHGQPQVTDFHSLPQTDMSVFAAMEARSEHPLAAAVAAYLSTDHLPELTNLQTHPGKGVSAYSGAHRYLIGNEALFKEFEIPIPDPFRPEVERLLAEGRTIVLFAQERTMVAVAGIADSIKESSREAVDALQRKGIEVCMLTGDNRAAAERVAAAVGIEGYYSEVLPHEKAAIVKALQAKGKKVAMVGDGINDTAALAQADLSIAMGCGSDIAMEVAGITIIGDDLRRIAEAIRLSHLTVTTIRQNLFWAFFYNLLAVPIAAGVLYPINGFLLNPMIAGAAMALSSVSVVTNSLRLGRHKLSTPTTGSRRVKLSKQIQIKNMNEKIYRIEGMMCMHCRKHVEDALNSLEGVHAIVSLYPPLATIRFLGKELPLETLQKVINERAGADYRIYPN</sequence>
<dbReference type="Gene3D" id="3.40.50.1000">
    <property type="entry name" value="HAD superfamily/HAD-like"/>
    <property type="match status" value="1"/>
</dbReference>
<dbReference type="InterPro" id="IPR023298">
    <property type="entry name" value="ATPase_P-typ_TM_dom_sf"/>
</dbReference>
<keyword evidence="3" id="KW-0813">Transport</keyword>
<feature type="domain" description="HMA" evidence="17">
    <location>
        <begin position="3"/>
        <end position="69"/>
    </location>
</feature>
<dbReference type="PRINTS" id="PR00943">
    <property type="entry name" value="CUATPASE"/>
</dbReference>
<dbReference type="PROSITE" id="PS01047">
    <property type="entry name" value="HMA_1"/>
    <property type="match status" value="2"/>
</dbReference>
<evidence type="ECO:0000256" key="4">
    <source>
        <dbReference type="ARBA" id="ARBA00022692"/>
    </source>
</evidence>
<evidence type="ECO:0000313" key="19">
    <source>
        <dbReference type="Proteomes" id="UP001628220"/>
    </source>
</evidence>
<accession>A0ABQ0E318</accession>
<keyword evidence="12 16" id="KW-1133">Transmembrane helix</keyword>
<keyword evidence="16" id="KW-1003">Cell membrane</keyword>
<dbReference type="PROSITE" id="PS00154">
    <property type="entry name" value="ATPASE_E1_E2"/>
    <property type="match status" value="1"/>
</dbReference>
<evidence type="ECO:0000256" key="10">
    <source>
        <dbReference type="ARBA" id="ARBA00022842"/>
    </source>
</evidence>
<feature type="transmembrane region" description="Helical" evidence="16">
    <location>
        <begin position="121"/>
        <end position="139"/>
    </location>
</feature>
<dbReference type="InterPro" id="IPR023299">
    <property type="entry name" value="ATPase_P-typ_cyto_dom_N"/>
</dbReference>
<gene>
    <name evidence="18" type="ORF">Tsumi_12410</name>
</gene>
<feature type="domain" description="HMA" evidence="17">
    <location>
        <begin position="755"/>
        <end position="823"/>
    </location>
</feature>
<organism evidence="18 19">
    <name type="scientific">Porphyromonas miyakawae</name>
    <dbReference type="NCBI Taxonomy" id="3137470"/>
    <lineage>
        <taxon>Bacteria</taxon>
        <taxon>Pseudomonadati</taxon>
        <taxon>Bacteroidota</taxon>
        <taxon>Bacteroidia</taxon>
        <taxon>Bacteroidales</taxon>
        <taxon>Porphyromonadaceae</taxon>
        <taxon>Porphyromonas</taxon>
    </lineage>
</organism>
<dbReference type="SFLD" id="SFLDS00003">
    <property type="entry name" value="Haloacid_Dehalogenase"/>
    <property type="match status" value="1"/>
</dbReference>
<evidence type="ECO:0000256" key="3">
    <source>
        <dbReference type="ARBA" id="ARBA00022448"/>
    </source>
</evidence>
<evidence type="ECO:0000256" key="15">
    <source>
        <dbReference type="ARBA" id="ARBA00023136"/>
    </source>
</evidence>
<dbReference type="InterPro" id="IPR006121">
    <property type="entry name" value="HMA_dom"/>
</dbReference>
<keyword evidence="15 16" id="KW-0472">Membrane</keyword>
<reference evidence="18 19" key="1">
    <citation type="journal article" date="2025" name="Int. J. Syst. Evol. Microbiol.">
        <title>Desulfovibrio falkowii sp. nov., Porphyromonas miyakawae sp. nov., Mediterraneibacter flintii sp. nov. and Owariibacterium komagatae gen. nov., sp. nov., isolated from human faeces.</title>
        <authorList>
            <person name="Hamaguchi T."/>
            <person name="Ohara M."/>
            <person name="Hisatomi A."/>
            <person name="Sekiguchi K."/>
            <person name="Takeda J.I."/>
            <person name="Ueyama J."/>
            <person name="Ito M."/>
            <person name="Nishiwaki H."/>
            <person name="Ogi T."/>
            <person name="Hirayama M."/>
            <person name="Ohkuma M."/>
            <person name="Sakamoto M."/>
            <person name="Ohno K."/>
        </authorList>
    </citation>
    <scope>NUCLEOTIDE SEQUENCE [LARGE SCALE GENOMIC DNA]</scope>
    <source>
        <strain evidence="18 19">13CB11C</strain>
    </source>
</reference>
<dbReference type="InterPro" id="IPR001757">
    <property type="entry name" value="P_typ_ATPase"/>
</dbReference>
<dbReference type="Pfam" id="PF00403">
    <property type="entry name" value="HMA"/>
    <property type="match status" value="2"/>
</dbReference>